<dbReference type="HOGENOM" id="CLU_011856_0_4_11"/>
<evidence type="ECO:0000256" key="1">
    <source>
        <dbReference type="ARBA" id="ARBA00001933"/>
    </source>
</evidence>
<comment type="cofactor">
    <cofactor evidence="1 6 7">
        <name>pyridoxal 5'-phosphate</name>
        <dbReference type="ChEBI" id="CHEBI:597326"/>
    </cofactor>
</comment>
<keyword evidence="5 7" id="KW-0456">Lyase</keyword>
<dbReference type="GO" id="GO:0005737">
    <property type="term" value="C:cytoplasm"/>
    <property type="evidence" value="ECO:0007669"/>
    <property type="project" value="TreeGrafter"/>
</dbReference>
<dbReference type="PhylomeDB" id="Q2J5N7"/>
<dbReference type="Gene3D" id="3.90.1150.170">
    <property type="match status" value="1"/>
</dbReference>
<dbReference type="Proteomes" id="UP000001937">
    <property type="component" value="Chromosome"/>
</dbReference>
<keyword evidence="10" id="KW-1185">Reference proteome</keyword>
<dbReference type="AlphaFoldDB" id="Q2J5N7"/>
<dbReference type="RefSeq" id="WP_011438425.1">
    <property type="nucleotide sequence ID" value="NC_007777.1"/>
</dbReference>
<dbReference type="STRING" id="106370.Francci3_4055"/>
<dbReference type="InterPro" id="IPR015422">
    <property type="entry name" value="PyrdxlP-dep_Trfase_small"/>
</dbReference>
<keyword evidence="3" id="KW-0210">Decarboxylase</keyword>
<feature type="region of interest" description="Disordered" evidence="8">
    <location>
        <begin position="458"/>
        <end position="482"/>
    </location>
</feature>
<dbReference type="InterPro" id="IPR002129">
    <property type="entry name" value="PyrdxlP-dep_de-COase"/>
</dbReference>
<dbReference type="eggNOG" id="COG0076">
    <property type="taxonomic scope" value="Bacteria"/>
</dbReference>
<accession>Q2J5N7</accession>
<evidence type="ECO:0000256" key="6">
    <source>
        <dbReference type="PIRSR" id="PIRSR602129-50"/>
    </source>
</evidence>
<gene>
    <name evidence="9" type="ordered locus">Francci3_4055</name>
</gene>
<dbReference type="InterPro" id="IPR015421">
    <property type="entry name" value="PyrdxlP-dep_Trfase_major"/>
</dbReference>
<evidence type="ECO:0000313" key="10">
    <source>
        <dbReference type="Proteomes" id="UP000001937"/>
    </source>
</evidence>
<evidence type="ECO:0000313" key="9">
    <source>
        <dbReference type="EMBL" id="ABD13405.1"/>
    </source>
</evidence>
<organism evidence="9 10">
    <name type="scientific">Frankia casuarinae (strain DSM 45818 / CECT 9043 / HFP020203 / CcI3)</name>
    <dbReference type="NCBI Taxonomy" id="106370"/>
    <lineage>
        <taxon>Bacteria</taxon>
        <taxon>Bacillati</taxon>
        <taxon>Actinomycetota</taxon>
        <taxon>Actinomycetes</taxon>
        <taxon>Frankiales</taxon>
        <taxon>Frankiaceae</taxon>
        <taxon>Frankia</taxon>
    </lineage>
</organism>
<feature type="compositionally biased region" description="Pro residues" evidence="8">
    <location>
        <begin position="42"/>
        <end position="51"/>
    </location>
</feature>
<reference evidence="9 10" key="1">
    <citation type="journal article" date="2007" name="Genome Res.">
        <title>Genome characteristics of facultatively symbiotic Frankia sp. strains reflect host range and host plant biogeography.</title>
        <authorList>
            <person name="Normand P."/>
            <person name="Lapierre P."/>
            <person name="Tisa L.S."/>
            <person name="Gogarten J.P."/>
            <person name="Alloisio N."/>
            <person name="Bagnarol E."/>
            <person name="Bassi C.A."/>
            <person name="Berry A.M."/>
            <person name="Bickhart D.M."/>
            <person name="Choisne N."/>
            <person name="Couloux A."/>
            <person name="Cournoyer B."/>
            <person name="Cruveiller S."/>
            <person name="Daubin V."/>
            <person name="Demange N."/>
            <person name="Francino M.P."/>
            <person name="Goltsman E."/>
            <person name="Huang Y."/>
            <person name="Kopp O.R."/>
            <person name="Labarre L."/>
            <person name="Lapidus A."/>
            <person name="Lavire C."/>
            <person name="Marechal J."/>
            <person name="Martinez M."/>
            <person name="Mastronunzio J.E."/>
            <person name="Mullin B.C."/>
            <person name="Niemann J."/>
            <person name="Pujic P."/>
            <person name="Rawnsley T."/>
            <person name="Rouy Z."/>
            <person name="Schenowitz C."/>
            <person name="Sellstedt A."/>
            <person name="Tavares F."/>
            <person name="Tomkins J.P."/>
            <person name="Vallenet D."/>
            <person name="Valverde C."/>
            <person name="Wall L.G."/>
            <person name="Wang Y."/>
            <person name="Medigue C."/>
            <person name="Benson D.R."/>
        </authorList>
    </citation>
    <scope>NUCLEOTIDE SEQUENCE [LARGE SCALE GENOMIC DNA]</scope>
    <source>
        <strain evidence="10">DSM 45818 / CECT 9043 / CcI3</strain>
    </source>
</reference>
<feature type="region of interest" description="Disordered" evidence="8">
    <location>
        <begin position="169"/>
        <end position="201"/>
    </location>
</feature>
<dbReference type="PANTHER" id="PTHR45677">
    <property type="entry name" value="GLUTAMATE DECARBOXYLASE-RELATED"/>
    <property type="match status" value="1"/>
</dbReference>
<dbReference type="SUPFAM" id="SSF53383">
    <property type="entry name" value="PLP-dependent transferases"/>
    <property type="match status" value="1"/>
</dbReference>
<evidence type="ECO:0000256" key="7">
    <source>
        <dbReference type="RuleBase" id="RU000382"/>
    </source>
</evidence>
<dbReference type="GO" id="GO:0030170">
    <property type="term" value="F:pyridoxal phosphate binding"/>
    <property type="evidence" value="ECO:0007669"/>
    <property type="project" value="InterPro"/>
</dbReference>
<dbReference type="GO" id="GO:0004058">
    <property type="term" value="F:aromatic-L-amino-acid decarboxylase activity"/>
    <property type="evidence" value="ECO:0007669"/>
    <property type="project" value="UniProtKB-ARBA"/>
</dbReference>
<dbReference type="Gene3D" id="3.90.1150.10">
    <property type="entry name" value="Aspartate Aminotransferase, domain 1"/>
    <property type="match status" value="1"/>
</dbReference>
<comment type="similarity">
    <text evidence="2 7">Belongs to the group II decarboxylase family.</text>
</comment>
<dbReference type="GO" id="GO:0019752">
    <property type="term" value="P:carboxylic acid metabolic process"/>
    <property type="evidence" value="ECO:0007669"/>
    <property type="project" value="InterPro"/>
</dbReference>
<feature type="modified residue" description="N6-(pyridoxal phosphate)lysine" evidence="6">
    <location>
        <position position="345"/>
    </location>
</feature>
<dbReference type="Pfam" id="PF00282">
    <property type="entry name" value="Pyridoxal_deC"/>
    <property type="match status" value="1"/>
</dbReference>
<feature type="region of interest" description="Disordered" evidence="8">
    <location>
        <begin position="38"/>
        <end position="57"/>
    </location>
</feature>
<feature type="compositionally biased region" description="Low complexity" evidence="8">
    <location>
        <begin position="463"/>
        <end position="473"/>
    </location>
</feature>
<dbReference type="EMBL" id="CP000249">
    <property type="protein sequence ID" value="ABD13405.1"/>
    <property type="molecule type" value="Genomic_DNA"/>
</dbReference>
<protein>
    <submittedName>
        <fullName evidence="9">Pyridoxal-dependent decarboxylase</fullName>
    </submittedName>
</protein>
<sequence length="554" mass="56899">MVDLALAALDDGRRIRGGPLPAGGPPVVRAMTRAALGLTPADPAPADPAPPDSTGTLLPRTGIGPSAALTGLVEALAAGSADPADPWCAAHLHCPPLAVAVAADLAVSALNPSLDSWDQAPAATTIETEVVATLAALVGFDPDRATGTITTGGTESNLMGLFLGRDAARRGPTGQDALGPAAPGHDAGHQGGPGHRGADRPAPRVFRSAAAHFSIDRAASLLAIDAPPVLVIETDDRHRMRVEALRHALAAHAGPAIVVATAGTTDAGAVDPLRQIAAVVEEHRLRLGGSQDPSRPSGMEARSGRAACWFHVDAAHGGGALLSERLAGLLDGLDLADSVALDLHKLGWQPAPAGVFLTARDDGWASLATRAEYLNPEDDEAAGFTSLLGRSLRTTRRADAFPIAVTLRALGRDGLGARVDACHDLAQHAARTVRADPRLELAFPVTLSTLVFRYRPPQAISDPTASGPTASGPAGPPSPDRVDRINARLRRELLVAGRAVVGRTQLGPRHAVFLKLTLLNPDATTADVDALLGLIAETGDVLAAGGSTRARRRS</sequence>
<evidence type="ECO:0000256" key="8">
    <source>
        <dbReference type="SAM" id="MobiDB-lite"/>
    </source>
</evidence>
<proteinExistence type="inferred from homology"/>
<dbReference type="InterPro" id="IPR015424">
    <property type="entry name" value="PyrdxlP-dep_Trfase"/>
</dbReference>
<evidence type="ECO:0000256" key="5">
    <source>
        <dbReference type="ARBA" id="ARBA00023239"/>
    </source>
</evidence>
<dbReference type="PANTHER" id="PTHR45677:SF8">
    <property type="entry name" value="CYSTEINE SULFINIC ACID DECARBOXYLASE"/>
    <property type="match status" value="1"/>
</dbReference>
<keyword evidence="4 6" id="KW-0663">Pyridoxal phosphate</keyword>
<name>Q2J5N7_FRACC</name>
<evidence type="ECO:0000256" key="3">
    <source>
        <dbReference type="ARBA" id="ARBA00022793"/>
    </source>
</evidence>
<evidence type="ECO:0000256" key="4">
    <source>
        <dbReference type="ARBA" id="ARBA00022898"/>
    </source>
</evidence>
<dbReference type="KEGG" id="fra:Francci3_4055"/>
<dbReference type="Gene3D" id="3.40.640.10">
    <property type="entry name" value="Type I PLP-dependent aspartate aminotransferase-like (Major domain)"/>
    <property type="match status" value="1"/>
</dbReference>
<evidence type="ECO:0000256" key="2">
    <source>
        <dbReference type="ARBA" id="ARBA00009533"/>
    </source>
</evidence>